<sequence>MQSIQQLRLSKAANRRTKQKADRQPEAKGLNKSSLPGSGTKQLRLPILTLCPASGFCPTFETFWTTKKGGSPRVIVAEPHPLM</sequence>
<feature type="compositionally biased region" description="Polar residues" evidence="1">
    <location>
        <begin position="31"/>
        <end position="40"/>
    </location>
</feature>
<proteinExistence type="evidence at transcript level"/>
<reference evidence="2" key="1">
    <citation type="journal article" date="2009" name="PLoS Genet.">
        <title>Sequencing, mapping, and analysis of 27,455 maize full-length cDNAs.</title>
        <authorList>
            <person name="Soderlund C."/>
            <person name="Descour A."/>
            <person name="Kudrna D."/>
            <person name="Bomhoff M."/>
            <person name="Boyd L."/>
            <person name="Currie J."/>
            <person name="Angelova A."/>
            <person name="Collura K."/>
            <person name="Wissotski M."/>
            <person name="Ashley E."/>
            <person name="Morrow D."/>
            <person name="Fernandes J."/>
            <person name="Walbot V."/>
            <person name="Yu Y."/>
        </authorList>
    </citation>
    <scope>NUCLEOTIDE SEQUENCE</scope>
    <source>
        <strain evidence="2">B73</strain>
    </source>
</reference>
<reference evidence="2" key="2">
    <citation type="submission" date="2012-06" db="EMBL/GenBank/DDBJ databases">
        <authorList>
            <person name="Yu Y."/>
            <person name="Currie J."/>
            <person name="Lomeli R."/>
            <person name="Angelova A."/>
            <person name="Collura K."/>
            <person name="Wissotski M."/>
            <person name="Campos D."/>
            <person name="Kudrna D."/>
            <person name="Golser W."/>
            <person name="Ashely E."/>
            <person name="Descour A."/>
            <person name="Fernandes J."/>
            <person name="Soderlund C."/>
            <person name="Walbot V."/>
        </authorList>
    </citation>
    <scope>NUCLEOTIDE SEQUENCE</scope>
    <source>
        <strain evidence="2">B73</strain>
    </source>
</reference>
<protein>
    <submittedName>
        <fullName evidence="2">Uncharacterized protein</fullName>
    </submittedName>
</protein>
<feature type="region of interest" description="Disordered" evidence="1">
    <location>
        <begin position="1"/>
        <end position="40"/>
    </location>
</feature>
<dbReference type="EMBL" id="BT070173">
    <property type="protein sequence ID" value="ACN37070.1"/>
    <property type="molecule type" value="mRNA"/>
</dbReference>
<organism evidence="2">
    <name type="scientific">Zea mays</name>
    <name type="common">Maize</name>
    <dbReference type="NCBI Taxonomy" id="4577"/>
    <lineage>
        <taxon>Eukaryota</taxon>
        <taxon>Viridiplantae</taxon>
        <taxon>Streptophyta</taxon>
        <taxon>Embryophyta</taxon>
        <taxon>Tracheophyta</taxon>
        <taxon>Spermatophyta</taxon>
        <taxon>Magnoliopsida</taxon>
        <taxon>Liliopsida</taxon>
        <taxon>Poales</taxon>
        <taxon>Poaceae</taxon>
        <taxon>PACMAD clade</taxon>
        <taxon>Panicoideae</taxon>
        <taxon>Andropogonodae</taxon>
        <taxon>Andropogoneae</taxon>
        <taxon>Tripsacinae</taxon>
        <taxon>Zea</taxon>
    </lineage>
</organism>
<dbReference type="AlphaFoldDB" id="C0PPF4"/>
<name>C0PPF4_MAIZE</name>
<accession>C0PPF4</accession>
<evidence type="ECO:0000313" key="2">
    <source>
        <dbReference type="EMBL" id="ACN37070.1"/>
    </source>
</evidence>
<evidence type="ECO:0000256" key="1">
    <source>
        <dbReference type="SAM" id="MobiDB-lite"/>
    </source>
</evidence>